<evidence type="ECO:0000313" key="3">
    <source>
        <dbReference type="EMBL" id="MBC2603365.1"/>
    </source>
</evidence>
<keyword evidence="4" id="KW-1185">Reference proteome</keyword>
<dbReference type="EMBL" id="JACHVA010000126">
    <property type="protein sequence ID" value="MBC2603365.1"/>
    <property type="molecule type" value="Genomic_DNA"/>
</dbReference>
<dbReference type="RefSeq" id="WP_185693997.1">
    <property type="nucleotide sequence ID" value="NZ_JACHVA010000126.1"/>
</dbReference>
<protein>
    <submittedName>
        <fullName evidence="3">Right-handed parallel beta-helix repeat-containing protein</fullName>
    </submittedName>
</protein>
<dbReference type="AlphaFoldDB" id="A0A7X1E575"/>
<dbReference type="Gene3D" id="2.160.20.10">
    <property type="entry name" value="Single-stranded right-handed beta-helix, Pectin lyase-like"/>
    <property type="match status" value="1"/>
</dbReference>
<proteinExistence type="predicted"/>
<feature type="region of interest" description="Disordered" evidence="1">
    <location>
        <begin position="514"/>
        <end position="581"/>
    </location>
</feature>
<name>A0A7X1E575_9BACT</name>
<comment type="caution">
    <text evidence="3">The sequence shown here is derived from an EMBL/GenBank/DDBJ whole genome shotgun (WGS) entry which is preliminary data.</text>
</comment>
<sequence length="581" mass="65266">MLVPPAAKRRISLLFISILVLAAGMISANPPIEIWRGEKLIESTPSLQEAINAADPGDTIRVREGVYHESVVISGKNAAPQNPFVLEAAEGETVILDGADPDLQRPHSDRWEWSEEDQAWIAEVPWQGRQSRALLTWASYDDGRLIASHHDRECFLAGNRGDALWRVEDKVHLRLQGDRNPNDYSINIGTSEGILQFYNSSGWVVRGLDLKHAGFTGVHLKGPTARDIILENLTIMSSYRGISTEEYGVGFSNRITIRNCRILNFWDFEWPWKDGYRDGASSSSDEEAPMRGGGIHLRAHDSEIYGCEIAGQWDGIRIQGRNVKVYANLLHHIKDDMMELESNNSRNIQVYENIGYEVFVGFSLVSNRGGPIYIYRNWVQTGLFSRMYEDTWRYGYPLKFGSDWGPGAENIFIYQNTFDSKGRSLFVQRRSNPEKWKNIEWVNNIFSRTQDGALGIEGMGSPSQGIVWEGNLFIREEEIAKLTTFSDEYTQAGIVGDPDFIDSTQAFPDLRIGEQSDARNQGTIRPQENGWPDSVEKTDGSPDAGAVPFGAPRLQAGPNQDPYLPWTVDPASNQNNDVTDS</sequence>
<accession>A0A7X1E575</accession>
<dbReference type="SMART" id="SM00710">
    <property type="entry name" value="PbH1"/>
    <property type="match status" value="5"/>
</dbReference>
<dbReference type="Proteomes" id="UP000525652">
    <property type="component" value="Unassembled WGS sequence"/>
</dbReference>
<dbReference type="InterPro" id="IPR012334">
    <property type="entry name" value="Pectin_lyas_fold"/>
</dbReference>
<evidence type="ECO:0000313" key="4">
    <source>
        <dbReference type="Proteomes" id="UP000525652"/>
    </source>
</evidence>
<dbReference type="InterPro" id="IPR006626">
    <property type="entry name" value="PbH1"/>
</dbReference>
<organism evidence="3 4">
    <name type="scientific">Puniceicoccus vermicola</name>
    <dbReference type="NCBI Taxonomy" id="388746"/>
    <lineage>
        <taxon>Bacteria</taxon>
        <taxon>Pseudomonadati</taxon>
        <taxon>Verrucomicrobiota</taxon>
        <taxon>Opitutia</taxon>
        <taxon>Puniceicoccales</taxon>
        <taxon>Puniceicoccaceae</taxon>
        <taxon>Puniceicoccus</taxon>
    </lineage>
</organism>
<evidence type="ECO:0000259" key="2">
    <source>
        <dbReference type="Pfam" id="PF13229"/>
    </source>
</evidence>
<reference evidence="3 4" key="1">
    <citation type="submission" date="2020-07" db="EMBL/GenBank/DDBJ databases">
        <authorList>
            <person name="Feng X."/>
        </authorList>
    </citation>
    <scope>NUCLEOTIDE SEQUENCE [LARGE SCALE GENOMIC DNA]</scope>
    <source>
        <strain evidence="3 4">JCM14086</strain>
    </source>
</reference>
<dbReference type="Pfam" id="PF13229">
    <property type="entry name" value="Beta_helix"/>
    <property type="match status" value="1"/>
</dbReference>
<dbReference type="SUPFAM" id="SSF51126">
    <property type="entry name" value="Pectin lyase-like"/>
    <property type="match status" value="1"/>
</dbReference>
<gene>
    <name evidence="3" type="ORF">H5P30_16400</name>
</gene>
<evidence type="ECO:0000256" key="1">
    <source>
        <dbReference type="SAM" id="MobiDB-lite"/>
    </source>
</evidence>
<feature type="domain" description="Right handed beta helix" evidence="2">
    <location>
        <begin position="194"/>
        <end position="377"/>
    </location>
</feature>
<dbReference type="InterPro" id="IPR039448">
    <property type="entry name" value="Beta_helix"/>
</dbReference>
<dbReference type="InterPro" id="IPR011050">
    <property type="entry name" value="Pectin_lyase_fold/virulence"/>
</dbReference>
<feature type="compositionally biased region" description="Polar residues" evidence="1">
    <location>
        <begin position="570"/>
        <end position="581"/>
    </location>
</feature>